<dbReference type="EMBL" id="JBHSGQ010000016">
    <property type="protein sequence ID" value="MFC4726498.1"/>
    <property type="molecule type" value="Genomic_DNA"/>
</dbReference>
<protein>
    <submittedName>
        <fullName evidence="1">Uncharacterized protein</fullName>
    </submittedName>
</protein>
<dbReference type="Proteomes" id="UP001596024">
    <property type="component" value="Unassembled WGS sequence"/>
</dbReference>
<evidence type="ECO:0000313" key="2">
    <source>
        <dbReference type="Proteomes" id="UP001596024"/>
    </source>
</evidence>
<evidence type="ECO:0000313" key="1">
    <source>
        <dbReference type="EMBL" id="MFC4726498.1"/>
    </source>
</evidence>
<name>A0ABV9NIT7_9PROT</name>
<gene>
    <name evidence="1" type="ORF">ACFPB0_14500</name>
</gene>
<organism evidence="1 2">
    <name type="scientific">Glycocaulis abyssi</name>
    <dbReference type="NCBI Taxonomy" id="1433403"/>
    <lineage>
        <taxon>Bacteria</taxon>
        <taxon>Pseudomonadati</taxon>
        <taxon>Pseudomonadota</taxon>
        <taxon>Alphaproteobacteria</taxon>
        <taxon>Maricaulales</taxon>
        <taxon>Maricaulaceae</taxon>
        <taxon>Glycocaulis</taxon>
    </lineage>
</organism>
<keyword evidence="2" id="KW-1185">Reference proteome</keyword>
<accession>A0ABV9NIT7</accession>
<comment type="caution">
    <text evidence="1">The sequence shown here is derived from an EMBL/GenBank/DDBJ whole genome shotgun (WGS) entry which is preliminary data.</text>
</comment>
<dbReference type="RefSeq" id="WP_371394226.1">
    <property type="nucleotide sequence ID" value="NZ_CP163421.1"/>
</dbReference>
<sequence>MLLLPVSIIFSGAWAQDADQRSRHDDLYAWLGDMDVAAQIAPGARIVLPEEVERIHICNRLLEDHVGPNTSRIYMILVSGSHGANTVDMIPSRFLAGIHDVEADTVRMPKYICGQHRGRPALGYNDGSIPIRWVQQE</sequence>
<proteinExistence type="predicted"/>
<reference evidence="2" key="1">
    <citation type="journal article" date="2019" name="Int. J. Syst. Evol. Microbiol.">
        <title>The Global Catalogue of Microorganisms (GCM) 10K type strain sequencing project: providing services to taxonomists for standard genome sequencing and annotation.</title>
        <authorList>
            <consortium name="The Broad Institute Genomics Platform"/>
            <consortium name="The Broad Institute Genome Sequencing Center for Infectious Disease"/>
            <person name="Wu L."/>
            <person name="Ma J."/>
        </authorList>
    </citation>
    <scope>NUCLEOTIDE SEQUENCE [LARGE SCALE GENOMIC DNA]</scope>
    <source>
        <strain evidence="2">CCUG 62981</strain>
    </source>
</reference>